<keyword evidence="3 5" id="KW-0067">ATP-binding</keyword>
<evidence type="ECO:0000313" key="6">
    <source>
        <dbReference type="Proteomes" id="UP000642920"/>
    </source>
</evidence>
<dbReference type="EMBL" id="JAERQG010000004">
    <property type="protein sequence ID" value="MBL0766884.1"/>
    <property type="molecule type" value="Genomic_DNA"/>
</dbReference>
<dbReference type="Proteomes" id="UP000642920">
    <property type="component" value="Unassembled WGS sequence"/>
</dbReference>
<dbReference type="InterPro" id="IPR003593">
    <property type="entry name" value="AAA+_ATPase"/>
</dbReference>
<evidence type="ECO:0000256" key="1">
    <source>
        <dbReference type="ARBA" id="ARBA00022448"/>
    </source>
</evidence>
<dbReference type="PANTHER" id="PTHR42939">
    <property type="entry name" value="ABC TRANSPORTER ATP-BINDING PROTEIN ALBC-RELATED"/>
    <property type="match status" value="1"/>
</dbReference>
<organism evidence="5 6">
    <name type="scientific">Marivirga atlantica</name>
    <dbReference type="NCBI Taxonomy" id="1548457"/>
    <lineage>
        <taxon>Bacteria</taxon>
        <taxon>Pseudomonadati</taxon>
        <taxon>Bacteroidota</taxon>
        <taxon>Cytophagia</taxon>
        <taxon>Cytophagales</taxon>
        <taxon>Marivirgaceae</taxon>
        <taxon>Marivirga</taxon>
    </lineage>
</organism>
<keyword evidence="1" id="KW-0813">Transport</keyword>
<dbReference type="AlphaFoldDB" id="A0A937AJZ3"/>
<feature type="domain" description="ABC transporter" evidence="4">
    <location>
        <begin position="2"/>
        <end position="233"/>
    </location>
</feature>
<proteinExistence type="predicted"/>
<dbReference type="GO" id="GO:0016887">
    <property type="term" value="F:ATP hydrolysis activity"/>
    <property type="evidence" value="ECO:0007669"/>
    <property type="project" value="InterPro"/>
</dbReference>
<dbReference type="PROSITE" id="PS50893">
    <property type="entry name" value="ABC_TRANSPORTER_2"/>
    <property type="match status" value="1"/>
</dbReference>
<dbReference type="InterPro" id="IPR051782">
    <property type="entry name" value="ABC_Transporter_VariousFunc"/>
</dbReference>
<dbReference type="InterPro" id="IPR017871">
    <property type="entry name" value="ABC_transporter-like_CS"/>
</dbReference>
<dbReference type="InterPro" id="IPR027417">
    <property type="entry name" value="P-loop_NTPase"/>
</dbReference>
<dbReference type="Gene3D" id="3.40.50.300">
    <property type="entry name" value="P-loop containing nucleotide triphosphate hydrolases"/>
    <property type="match status" value="1"/>
</dbReference>
<keyword evidence="2" id="KW-0547">Nucleotide-binding</keyword>
<evidence type="ECO:0000313" key="5">
    <source>
        <dbReference type="EMBL" id="MBL0766884.1"/>
    </source>
</evidence>
<evidence type="ECO:0000256" key="3">
    <source>
        <dbReference type="ARBA" id="ARBA00022840"/>
    </source>
</evidence>
<reference evidence="5" key="1">
    <citation type="submission" date="2021-01" db="EMBL/GenBank/DDBJ databases">
        <title>Marivirga sp. nov., isolated from intertidal surface sediments.</title>
        <authorList>
            <person name="Zhang M."/>
        </authorList>
    </citation>
    <scope>NUCLEOTIDE SEQUENCE</scope>
    <source>
        <strain evidence="5">SM1354</strain>
    </source>
</reference>
<evidence type="ECO:0000256" key="2">
    <source>
        <dbReference type="ARBA" id="ARBA00022741"/>
    </source>
</evidence>
<dbReference type="InterPro" id="IPR003439">
    <property type="entry name" value="ABC_transporter-like_ATP-bd"/>
</dbReference>
<evidence type="ECO:0000259" key="4">
    <source>
        <dbReference type="PROSITE" id="PS50893"/>
    </source>
</evidence>
<dbReference type="SMART" id="SM00382">
    <property type="entry name" value="AAA"/>
    <property type="match status" value="1"/>
</dbReference>
<protein>
    <submittedName>
        <fullName evidence="5">ABC transporter ATP-binding protein</fullName>
    </submittedName>
</protein>
<name>A0A937AJZ3_9BACT</name>
<keyword evidence="6" id="KW-1185">Reference proteome</keyword>
<accession>A0A937AJZ3</accession>
<dbReference type="Pfam" id="PF00005">
    <property type="entry name" value="ABC_tran"/>
    <property type="match status" value="1"/>
</dbReference>
<dbReference type="SUPFAM" id="SSF52540">
    <property type="entry name" value="P-loop containing nucleoside triphosphate hydrolases"/>
    <property type="match status" value="1"/>
</dbReference>
<sequence>MLTISNLKKQYKSNVVLNISSLEVPQGQSFGLVGNNGAGKTTLFRIILDLIRATEGSVEIEGHDVSKTEDWKKFTGSFIDERFLIDYLKPEEYFEFLAKIYGLSKVDLQNFLKQFEELFNDEILGHKKYIRDLSKGNKKKVGVAAALIGNPSVVLLDEPFENLDPTSQIRLKNILNDYKKERNVTFLISSHDLGHVTEISERIVALDKGEVIKDIIVNEKTLEELNDYFRGNAERKETADVEGSSM</sequence>
<dbReference type="PROSITE" id="PS00211">
    <property type="entry name" value="ABC_TRANSPORTER_1"/>
    <property type="match status" value="1"/>
</dbReference>
<gene>
    <name evidence="5" type="ORF">JKP34_16565</name>
</gene>
<comment type="caution">
    <text evidence="5">The sequence shown here is derived from an EMBL/GenBank/DDBJ whole genome shotgun (WGS) entry which is preliminary data.</text>
</comment>
<dbReference type="PANTHER" id="PTHR42939:SF1">
    <property type="entry name" value="ABC TRANSPORTER ATP-BINDING PROTEIN ALBC-RELATED"/>
    <property type="match status" value="1"/>
</dbReference>
<dbReference type="CDD" id="cd03230">
    <property type="entry name" value="ABC_DR_subfamily_A"/>
    <property type="match status" value="1"/>
</dbReference>
<dbReference type="RefSeq" id="WP_201923902.1">
    <property type="nucleotide sequence ID" value="NZ_JAERQG010000004.1"/>
</dbReference>
<dbReference type="GO" id="GO:0005524">
    <property type="term" value="F:ATP binding"/>
    <property type="evidence" value="ECO:0007669"/>
    <property type="project" value="UniProtKB-KW"/>
</dbReference>